<sequence>MKWFIHAIKNIFIYQGRARRAEFGWFYLTTFLINLGFVLAIQLFGLGGFLTAGAYQSDTVTFLTSVSIMVLGGISFLFSIVTSLALLSVTARRLHDLGRSGWWQLVPYLILPIASILCLIPFIPDADNGYLTPSEQSTEMMAFFAVFIIATLIYLAFFGILFFKDGQRHANKYGEDPKAIPATANTSEITTQS</sequence>
<organism evidence="2 3">
    <name type="scientific">Actinobacillus porcitonsillarum</name>
    <dbReference type="NCBI Taxonomy" id="189834"/>
    <lineage>
        <taxon>Bacteria</taxon>
        <taxon>Pseudomonadati</taxon>
        <taxon>Pseudomonadota</taxon>
        <taxon>Gammaproteobacteria</taxon>
        <taxon>Pasteurellales</taxon>
        <taxon>Pasteurellaceae</taxon>
        <taxon>Actinobacillus</taxon>
    </lineage>
</organism>
<keyword evidence="1" id="KW-0472">Membrane</keyword>
<dbReference type="Proteomes" id="UP000244920">
    <property type="component" value="Chromosome"/>
</dbReference>
<feature type="transmembrane region" description="Helical" evidence="1">
    <location>
        <begin position="101"/>
        <end position="123"/>
    </location>
</feature>
<name>A0A2U8FHZ6_9PAST</name>
<dbReference type="KEGG" id="apor:DDU33_01075"/>
<dbReference type="InterPro" id="IPR008523">
    <property type="entry name" value="DUF805"/>
</dbReference>
<dbReference type="GO" id="GO:0005886">
    <property type="term" value="C:plasma membrane"/>
    <property type="evidence" value="ECO:0007669"/>
    <property type="project" value="TreeGrafter"/>
</dbReference>
<gene>
    <name evidence="2" type="ORF">DDU33_01075</name>
</gene>
<keyword evidence="3" id="KW-1185">Reference proteome</keyword>
<evidence type="ECO:0000313" key="3">
    <source>
        <dbReference type="Proteomes" id="UP000244920"/>
    </source>
</evidence>
<feature type="transmembrane region" description="Helical" evidence="1">
    <location>
        <begin position="143"/>
        <end position="163"/>
    </location>
</feature>
<dbReference type="Pfam" id="PF05656">
    <property type="entry name" value="DUF805"/>
    <property type="match status" value="1"/>
</dbReference>
<feature type="transmembrane region" description="Helical" evidence="1">
    <location>
        <begin position="62"/>
        <end position="89"/>
    </location>
</feature>
<keyword evidence="1" id="KW-0812">Transmembrane</keyword>
<protein>
    <submittedName>
        <fullName evidence="2">DUF805 domain-containing protein</fullName>
    </submittedName>
</protein>
<dbReference type="AlphaFoldDB" id="A0A2U8FHZ6"/>
<proteinExistence type="predicted"/>
<reference evidence="3" key="1">
    <citation type="submission" date="2018-05" db="EMBL/GenBank/DDBJ databases">
        <title>Complete genome sequence of Actinobacillus porcitonsillarum reference strain 9953L55 (CCUG 46996).</title>
        <authorList>
            <person name="Dona V."/>
            <person name="Perreten V."/>
        </authorList>
    </citation>
    <scope>NUCLEOTIDE SEQUENCE [LARGE SCALE GENOMIC DNA]</scope>
    <source>
        <strain evidence="3">9953L55</strain>
    </source>
</reference>
<evidence type="ECO:0000313" key="2">
    <source>
        <dbReference type="EMBL" id="AWI50176.1"/>
    </source>
</evidence>
<dbReference type="PANTHER" id="PTHR34980">
    <property type="entry name" value="INNER MEMBRANE PROTEIN-RELATED-RELATED"/>
    <property type="match status" value="1"/>
</dbReference>
<feature type="transmembrane region" description="Helical" evidence="1">
    <location>
        <begin position="25"/>
        <end position="50"/>
    </location>
</feature>
<dbReference type="EMBL" id="CP029206">
    <property type="protein sequence ID" value="AWI50176.1"/>
    <property type="molecule type" value="Genomic_DNA"/>
</dbReference>
<dbReference type="PANTHER" id="PTHR34980:SF2">
    <property type="entry name" value="INNER MEMBRANE PROTEIN YHAH-RELATED"/>
    <property type="match status" value="1"/>
</dbReference>
<evidence type="ECO:0000256" key="1">
    <source>
        <dbReference type="SAM" id="Phobius"/>
    </source>
</evidence>
<accession>A0A2U8FHZ6</accession>
<keyword evidence="1" id="KW-1133">Transmembrane helix</keyword>
<dbReference type="RefSeq" id="WP_108922606.1">
    <property type="nucleotide sequence ID" value="NZ_CP029206.1"/>
</dbReference>